<sequence length="57" mass="6121">MLSFKLHFWILNYSGPGDAQMSSLFQANLVGNNFASALLKVAFVSKLTLKPVGYGGA</sequence>
<proteinExistence type="predicted"/>
<keyword evidence="2" id="KW-1185">Reference proteome</keyword>
<dbReference type="Proteomes" id="UP000309038">
    <property type="component" value="Unassembled WGS sequence"/>
</dbReference>
<gene>
    <name evidence="1" type="ORF">EW026_g2006</name>
</gene>
<reference evidence="1 2" key="1">
    <citation type="submission" date="2019-02" db="EMBL/GenBank/DDBJ databases">
        <title>Genome sequencing of the rare red list fungi Phlebia centrifuga.</title>
        <authorList>
            <person name="Buettner E."/>
            <person name="Kellner H."/>
        </authorList>
    </citation>
    <scope>NUCLEOTIDE SEQUENCE [LARGE SCALE GENOMIC DNA]</scope>
    <source>
        <strain evidence="1 2">DSM 108282</strain>
    </source>
</reference>
<dbReference type="EMBL" id="SGPJ01000047">
    <property type="protein sequence ID" value="THH00537.1"/>
    <property type="molecule type" value="Genomic_DNA"/>
</dbReference>
<comment type="caution">
    <text evidence="1">The sequence shown here is derived from an EMBL/GenBank/DDBJ whole genome shotgun (WGS) entry which is preliminary data.</text>
</comment>
<evidence type="ECO:0000313" key="2">
    <source>
        <dbReference type="Proteomes" id="UP000309038"/>
    </source>
</evidence>
<name>A0A4S4KQI4_9APHY</name>
<evidence type="ECO:0000313" key="1">
    <source>
        <dbReference type="EMBL" id="THH00537.1"/>
    </source>
</evidence>
<accession>A0A4S4KQI4</accession>
<protein>
    <submittedName>
        <fullName evidence="1">Uncharacterized protein</fullName>
    </submittedName>
</protein>
<dbReference type="AlphaFoldDB" id="A0A4S4KQI4"/>
<organism evidence="1 2">
    <name type="scientific">Hermanssonia centrifuga</name>
    <dbReference type="NCBI Taxonomy" id="98765"/>
    <lineage>
        <taxon>Eukaryota</taxon>
        <taxon>Fungi</taxon>
        <taxon>Dikarya</taxon>
        <taxon>Basidiomycota</taxon>
        <taxon>Agaricomycotina</taxon>
        <taxon>Agaricomycetes</taxon>
        <taxon>Polyporales</taxon>
        <taxon>Meruliaceae</taxon>
        <taxon>Hermanssonia</taxon>
    </lineage>
</organism>